<dbReference type="PATRIC" id="fig|1217675.3.peg.495"/>
<evidence type="ECO:0000313" key="2">
    <source>
        <dbReference type="EMBL" id="ENV14272.1"/>
    </source>
</evidence>
<dbReference type="AlphaFoldDB" id="N8WQ81"/>
<gene>
    <name evidence="2" type="ORF">F965_00515</name>
</gene>
<proteinExistence type="predicted"/>
<organism evidence="2 3">
    <name type="scientific">Acinetobacter schindleri NIPH 900</name>
    <dbReference type="NCBI Taxonomy" id="1217675"/>
    <lineage>
        <taxon>Bacteria</taxon>
        <taxon>Pseudomonadati</taxon>
        <taxon>Pseudomonadota</taxon>
        <taxon>Gammaproteobacteria</taxon>
        <taxon>Moraxellales</taxon>
        <taxon>Moraxellaceae</taxon>
        <taxon>Acinetobacter</taxon>
    </lineage>
</organism>
<sequence length="124" mass="13773">MAENSTPYAERLEKKIDELHSQINGMSNAITRLTERNESYQIQVMDNRRAIDQIRTEVDQAKGGLNLARIIGGTALASVIGFGVWTVQSLTVTQQRLSETNERVSLTEVKVTRVEADLLRAGGE</sequence>
<feature type="coiled-coil region" evidence="1">
    <location>
        <begin position="9"/>
        <end position="43"/>
    </location>
</feature>
<keyword evidence="3" id="KW-1185">Reference proteome</keyword>
<dbReference type="RefSeq" id="WP_004812526.1">
    <property type="nucleotide sequence ID" value="NZ_KB849450.1"/>
</dbReference>
<reference evidence="2 3" key="1">
    <citation type="submission" date="2013-02" db="EMBL/GenBank/DDBJ databases">
        <title>The Genome Sequence of Acinetobacter schindleri NIPH 900.</title>
        <authorList>
            <consortium name="The Broad Institute Genome Sequencing Platform"/>
            <consortium name="The Broad Institute Genome Sequencing Center for Infectious Disease"/>
            <person name="Cerqueira G."/>
            <person name="Feldgarden M."/>
            <person name="Courvalin P."/>
            <person name="Perichon B."/>
            <person name="Grillot-Courvalin C."/>
            <person name="Clermont D."/>
            <person name="Rocha E."/>
            <person name="Yoon E.-J."/>
            <person name="Nemec A."/>
            <person name="Walker B."/>
            <person name="Young S.K."/>
            <person name="Zeng Q."/>
            <person name="Gargeya S."/>
            <person name="Fitzgerald M."/>
            <person name="Haas B."/>
            <person name="Abouelleil A."/>
            <person name="Alvarado L."/>
            <person name="Arachchi H.M."/>
            <person name="Berlin A.M."/>
            <person name="Chapman S.B."/>
            <person name="Dewar J."/>
            <person name="Goldberg J."/>
            <person name="Griggs A."/>
            <person name="Gujja S."/>
            <person name="Hansen M."/>
            <person name="Howarth C."/>
            <person name="Imamovic A."/>
            <person name="Larimer J."/>
            <person name="McCowan C."/>
            <person name="Murphy C."/>
            <person name="Neiman D."/>
            <person name="Pearson M."/>
            <person name="Priest M."/>
            <person name="Roberts A."/>
            <person name="Saif S."/>
            <person name="Shea T."/>
            <person name="Sisk P."/>
            <person name="Sykes S."/>
            <person name="Wortman J."/>
            <person name="Nusbaum C."/>
            <person name="Birren B."/>
        </authorList>
    </citation>
    <scope>NUCLEOTIDE SEQUENCE [LARGE SCALE GENOMIC DNA]</scope>
    <source>
        <strain evidence="2 3">NIPH 900</strain>
    </source>
</reference>
<protein>
    <submittedName>
        <fullName evidence="2">Uncharacterized protein</fullName>
    </submittedName>
</protein>
<evidence type="ECO:0000313" key="3">
    <source>
        <dbReference type="Proteomes" id="UP000018438"/>
    </source>
</evidence>
<dbReference type="EMBL" id="APPI01000010">
    <property type="protein sequence ID" value="ENV14272.1"/>
    <property type="molecule type" value="Genomic_DNA"/>
</dbReference>
<comment type="caution">
    <text evidence="2">The sequence shown here is derived from an EMBL/GenBank/DDBJ whole genome shotgun (WGS) entry which is preliminary data.</text>
</comment>
<keyword evidence="1" id="KW-0175">Coiled coil</keyword>
<name>N8WQ81_9GAMM</name>
<dbReference type="HOGENOM" id="CLU_157732_0_0_6"/>
<evidence type="ECO:0000256" key="1">
    <source>
        <dbReference type="SAM" id="Coils"/>
    </source>
</evidence>
<dbReference type="Proteomes" id="UP000018438">
    <property type="component" value="Unassembled WGS sequence"/>
</dbReference>
<accession>N8WQ81</accession>